<feature type="region of interest" description="Disordered" evidence="1">
    <location>
        <begin position="38"/>
        <end position="97"/>
    </location>
</feature>
<feature type="compositionally biased region" description="Polar residues" evidence="1">
    <location>
        <begin position="80"/>
        <end position="94"/>
    </location>
</feature>
<reference evidence="2" key="1">
    <citation type="submission" date="2023-03" db="EMBL/GenBank/DDBJ databases">
        <title>Massive genome expansion in bonnet fungi (Mycena s.s.) driven by repeated elements and novel gene families across ecological guilds.</title>
        <authorList>
            <consortium name="Lawrence Berkeley National Laboratory"/>
            <person name="Harder C.B."/>
            <person name="Miyauchi S."/>
            <person name="Viragh M."/>
            <person name="Kuo A."/>
            <person name="Thoen E."/>
            <person name="Andreopoulos B."/>
            <person name="Lu D."/>
            <person name="Skrede I."/>
            <person name="Drula E."/>
            <person name="Henrissat B."/>
            <person name="Morin E."/>
            <person name="Kohler A."/>
            <person name="Barry K."/>
            <person name="LaButti K."/>
            <person name="Morin E."/>
            <person name="Salamov A."/>
            <person name="Lipzen A."/>
            <person name="Mereny Z."/>
            <person name="Hegedus B."/>
            <person name="Baldrian P."/>
            <person name="Stursova M."/>
            <person name="Weitz H."/>
            <person name="Taylor A."/>
            <person name="Grigoriev I.V."/>
            <person name="Nagy L.G."/>
            <person name="Martin F."/>
            <person name="Kauserud H."/>
        </authorList>
    </citation>
    <scope>NUCLEOTIDE SEQUENCE</scope>
    <source>
        <strain evidence="2">CBHHK182m</strain>
    </source>
</reference>
<dbReference type="Proteomes" id="UP001215598">
    <property type="component" value="Unassembled WGS sequence"/>
</dbReference>
<comment type="caution">
    <text evidence="2">The sequence shown here is derived from an EMBL/GenBank/DDBJ whole genome shotgun (WGS) entry which is preliminary data.</text>
</comment>
<dbReference type="AlphaFoldDB" id="A0AAD7GTV7"/>
<dbReference type="EMBL" id="JARKIB010000480">
    <property type="protein sequence ID" value="KAJ7705077.1"/>
    <property type="molecule type" value="Genomic_DNA"/>
</dbReference>
<evidence type="ECO:0000256" key="1">
    <source>
        <dbReference type="SAM" id="MobiDB-lite"/>
    </source>
</evidence>
<evidence type="ECO:0000313" key="3">
    <source>
        <dbReference type="Proteomes" id="UP001215598"/>
    </source>
</evidence>
<accession>A0AAD7GTV7</accession>
<organism evidence="2 3">
    <name type="scientific">Mycena metata</name>
    <dbReference type="NCBI Taxonomy" id="1033252"/>
    <lineage>
        <taxon>Eukaryota</taxon>
        <taxon>Fungi</taxon>
        <taxon>Dikarya</taxon>
        <taxon>Basidiomycota</taxon>
        <taxon>Agaricomycotina</taxon>
        <taxon>Agaricomycetes</taxon>
        <taxon>Agaricomycetidae</taxon>
        <taxon>Agaricales</taxon>
        <taxon>Marasmiineae</taxon>
        <taxon>Mycenaceae</taxon>
        <taxon>Mycena</taxon>
    </lineage>
</organism>
<proteinExistence type="predicted"/>
<sequence length="376" mass="41410">MAQYASPSKSFVSGNQMRLSWTAGSISSQNLPRFLCPPLHTEKKNPYKPSMSRLPSGARRPPNPPITPRSTRRNPILVDSSGNIVRSLSTTPPTTRVDENTPIVVAVCRDARGEITCPHLPGVGHPRSPSGHALQIHSGPPSEIMWSVPTVPYPSDCRLPSMRAARDNANDRHLPSIRAARDNANDRPYLHALARSTHGPTPAFAAAAQRYGYAGGPSPSVQRQPDSAPFIPGIRLRRHKPGTGHRTARVKGMSENNLYLMDERPPVAGRMHAHYECTALVVTPIVTSVCIYGFNASGAVPIAVRLYSTVSGTHWLSMPPGRPLLDPETKTSRRREALQRYAEKYSIYILFYLLSITQLARNREALRESACVRMQQ</sequence>
<name>A0AAD7GTV7_9AGAR</name>
<gene>
    <name evidence="2" type="ORF">B0H16DRAFT_1747454</name>
</gene>
<protein>
    <submittedName>
        <fullName evidence="2">Uncharacterized protein</fullName>
    </submittedName>
</protein>
<evidence type="ECO:0000313" key="2">
    <source>
        <dbReference type="EMBL" id="KAJ7705077.1"/>
    </source>
</evidence>
<keyword evidence="3" id="KW-1185">Reference proteome</keyword>